<keyword evidence="1" id="KW-0472">Membrane</keyword>
<gene>
    <name evidence="3" type="ORF">BBD42_04775</name>
</gene>
<proteinExistence type="predicted"/>
<feature type="transmembrane region" description="Helical" evidence="1">
    <location>
        <begin position="37"/>
        <end position="56"/>
    </location>
</feature>
<dbReference type="InterPro" id="IPR004843">
    <property type="entry name" value="Calcineurin-like_PHP"/>
</dbReference>
<reference evidence="3" key="1">
    <citation type="submission" date="2016-08" db="EMBL/GenBank/DDBJ databases">
        <title>Complete Genome Seqeunce of Paenibacillus sp. BIHB 4019 from tea rhizoplane.</title>
        <authorList>
            <person name="Thakur R."/>
            <person name="Swarnkar M.K."/>
            <person name="Gulati A."/>
        </authorList>
    </citation>
    <scope>NUCLEOTIDE SEQUENCE [LARGE SCALE GENOMIC DNA]</scope>
    <source>
        <strain evidence="3">BIHB4019</strain>
    </source>
</reference>
<dbReference type="AlphaFoldDB" id="A0A1B2DDT4"/>
<feature type="transmembrane region" description="Helical" evidence="1">
    <location>
        <begin position="100"/>
        <end position="124"/>
    </location>
</feature>
<dbReference type="PANTHER" id="PTHR31302:SF0">
    <property type="entry name" value="TRANSMEMBRANE PROTEIN WITH METALLOPHOSPHOESTERASE DOMAIN"/>
    <property type="match status" value="1"/>
</dbReference>
<dbReference type="SUPFAM" id="SSF56300">
    <property type="entry name" value="Metallo-dependent phosphatases"/>
    <property type="match status" value="1"/>
</dbReference>
<keyword evidence="1" id="KW-0812">Transmembrane</keyword>
<feature type="transmembrane region" description="Helical" evidence="1">
    <location>
        <begin position="62"/>
        <end position="80"/>
    </location>
</feature>
<dbReference type="GO" id="GO:0016787">
    <property type="term" value="F:hydrolase activity"/>
    <property type="evidence" value="ECO:0007669"/>
    <property type="project" value="InterPro"/>
</dbReference>
<dbReference type="EMBL" id="CP016808">
    <property type="protein sequence ID" value="ANY65855.1"/>
    <property type="molecule type" value="Genomic_DNA"/>
</dbReference>
<dbReference type="Pfam" id="PF00149">
    <property type="entry name" value="Metallophos"/>
    <property type="match status" value="1"/>
</dbReference>
<evidence type="ECO:0000259" key="2">
    <source>
        <dbReference type="Pfam" id="PF00149"/>
    </source>
</evidence>
<evidence type="ECO:0000313" key="3">
    <source>
        <dbReference type="EMBL" id="ANY65855.1"/>
    </source>
</evidence>
<evidence type="ECO:0000256" key="1">
    <source>
        <dbReference type="SAM" id="Phobius"/>
    </source>
</evidence>
<sequence>MFIVMGIVMLAVFGSLVFYQSWSIWRWLKPLHTRARKLIYTVVAAALPCTFIIAMITQNAILIAIGMYWLAIFCLLLLIIPSVQLIARLLRFTSLPRESVFKWSGIAVPILLLALLGYGSFLAYSPVVRTYAITIPKGAQGSDPAKNTLKIVMASDMHFGILSGKDHAVRLVERINALKPDIVLFPGDILDDQIQPYLDNGIDKIMAAIEAPYGVYASLGNHDKYNGHIEDIINAVEAGGMKVLYDESVTIGDRFTLLGRKDHSDTERAPLSELVQGLDAAKPLILLEHQPYDFDMADELGVDLMLSGHTHHGQIFPANFITQLVFENDWGYLKKEQLQSIVSSGFGFWGPPIRLGSRSEIVEINVTFSSPDAE</sequence>
<protein>
    <submittedName>
        <fullName evidence="3">Phosphoesterase</fullName>
    </submittedName>
</protein>
<dbReference type="InterPro" id="IPR029052">
    <property type="entry name" value="Metallo-depent_PP-like"/>
</dbReference>
<name>A0A1B2DDT4_9BACL</name>
<dbReference type="PANTHER" id="PTHR31302">
    <property type="entry name" value="TRANSMEMBRANE PROTEIN WITH METALLOPHOSPHOESTERASE DOMAIN-RELATED"/>
    <property type="match status" value="1"/>
</dbReference>
<dbReference type="RefSeq" id="WP_099517228.1">
    <property type="nucleotide sequence ID" value="NZ_CP016808.1"/>
</dbReference>
<dbReference type="CDD" id="cd07385">
    <property type="entry name" value="MPP_YkuE_C"/>
    <property type="match status" value="1"/>
</dbReference>
<accession>A0A1B2DDT4</accession>
<organism evidence="3">
    <name type="scientific">Paenibacillus sp. BIHB 4019</name>
    <dbReference type="NCBI Taxonomy" id="1870819"/>
    <lineage>
        <taxon>Bacteria</taxon>
        <taxon>Bacillati</taxon>
        <taxon>Bacillota</taxon>
        <taxon>Bacilli</taxon>
        <taxon>Bacillales</taxon>
        <taxon>Paenibacillaceae</taxon>
        <taxon>Paenibacillus</taxon>
    </lineage>
</organism>
<feature type="transmembrane region" description="Helical" evidence="1">
    <location>
        <begin position="6"/>
        <end position="25"/>
    </location>
</feature>
<dbReference type="InterPro" id="IPR051158">
    <property type="entry name" value="Metallophosphoesterase_sf"/>
</dbReference>
<keyword evidence="1" id="KW-1133">Transmembrane helix</keyword>
<dbReference type="Gene3D" id="3.60.21.10">
    <property type="match status" value="1"/>
</dbReference>
<feature type="domain" description="Calcineurin-like phosphoesterase" evidence="2">
    <location>
        <begin position="149"/>
        <end position="312"/>
    </location>
</feature>